<reference evidence="4 5" key="1">
    <citation type="submission" date="2020-08" db="EMBL/GenBank/DDBJ databases">
        <title>Genomic Encyclopedia of Type Strains, Phase IV (KMG-IV): sequencing the most valuable type-strain genomes for metagenomic binning, comparative biology and taxonomic classification.</title>
        <authorList>
            <person name="Goeker M."/>
        </authorList>
    </citation>
    <scope>NUCLEOTIDE SEQUENCE [LARGE SCALE GENOMIC DNA]</scope>
    <source>
        <strain evidence="4 5">DSM 23562</strain>
    </source>
</reference>
<dbReference type="InterPro" id="IPR000983">
    <property type="entry name" value="Bac_GSPG_pilin"/>
</dbReference>
<dbReference type="Pfam" id="PF07963">
    <property type="entry name" value="N_methyl"/>
    <property type="match status" value="1"/>
</dbReference>
<dbReference type="InterPro" id="IPR012902">
    <property type="entry name" value="N_methyl_site"/>
</dbReference>
<keyword evidence="1" id="KW-0488">Methylation</keyword>
<evidence type="ECO:0000256" key="2">
    <source>
        <dbReference type="SAM" id="Phobius"/>
    </source>
</evidence>
<dbReference type="PRINTS" id="PR00813">
    <property type="entry name" value="BCTERIALGSPG"/>
</dbReference>
<dbReference type="Proteomes" id="UP000520814">
    <property type="component" value="Unassembled WGS sequence"/>
</dbReference>
<keyword evidence="2" id="KW-0472">Membrane</keyword>
<evidence type="ECO:0000256" key="1">
    <source>
        <dbReference type="ARBA" id="ARBA00022481"/>
    </source>
</evidence>
<keyword evidence="5" id="KW-1185">Reference proteome</keyword>
<evidence type="ECO:0000259" key="3">
    <source>
        <dbReference type="Pfam" id="PF07596"/>
    </source>
</evidence>
<evidence type="ECO:0000313" key="5">
    <source>
        <dbReference type="Proteomes" id="UP000520814"/>
    </source>
</evidence>
<organism evidence="4 5">
    <name type="scientific">Armatimonas rosea</name>
    <dbReference type="NCBI Taxonomy" id="685828"/>
    <lineage>
        <taxon>Bacteria</taxon>
        <taxon>Bacillati</taxon>
        <taxon>Armatimonadota</taxon>
        <taxon>Armatimonadia</taxon>
        <taxon>Armatimonadales</taxon>
        <taxon>Armatimonadaceae</taxon>
        <taxon>Armatimonas</taxon>
    </lineage>
</organism>
<dbReference type="SUPFAM" id="SSF54523">
    <property type="entry name" value="Pili subunits"/>
    <property type="match status" value="1"/>
</dbReference>
<protein>
    <submittedName>
        <fullName evidence="4">Prepilin-type N-terminal cleavage/methylation domain-containing protein/prepilin-type processing-associated H-X9-DG protein</fullName>
    </submittedName>
</protein>
<dbReference type="GO" id="GO:0015627">
    <property type="term" value="C:type II protein secretion system complex"/>
    <property type="evidence" value="ECO:0007669"/>
    <property type="project" value="InterPro"/>
</dbReference>
<keyword evidence="2" id="KW-1133">Transmembrane helix</keyword>
<feature type="transmembrane region" description="Helical" evidence="2">
    <location>
        <begin position="6"/>
        <end position="28"/>
    </location>
</feature>
<dbReference type="EMBL" id="JACHGW010000005">
    <property type="protein sequence ID" value="MBB6053037.1"/>
    <property type="molecule type" value="Genomic_DNA"/>
</dbReference>
<gene>
    <name evidence="4" type="ORF">HNQ39_004869</name>
</gene>
<name>A0A7W9SUF8_ARMRO</name>
<keyword evidence="2" id="KW-0812">Transmembrane</keyword>
<dbReference type="GO" id="GO:0015628">
    <property type="term" value="P:protein secretion by the type II secretion system"/>
    <property type="evidence" value="ECO:0007669"/>
    <property type="project" value="InterPro"/>
</dbReference>
<dbReference type="InterPro" id="IPR045584">
    <property type="entry name" value="Pilin-like"/>
</dbReference>
<dbReference type="InterPro" id="IPR011453">
    <property type="entry name" value="DUF1559"/>
</dbReference>
<feature type="domain" description="DUF1559" evidence="3">
    <location>
        <begin position="30"/>
        <end position="70"/>
    </location>
</feature>
<dbReference type="NCBIfam" id="TIGR02532">
    <property type="entry name" value="IV_pilin_GFxxxE"/>
    <property type="match status" value="1"/>
</dbReference>
<comment type="caution">
    <text evidence="4">The sequence shown here is derived from an EMBL/GenBank/DDBJ whole genome shotgun (WGS) entry which is preliminary data.</text>
</comment>
<dbReference type="AlphaFoldDB" id="A0A7W9SUF8"/>
<evidence type="ECO:0000313" key="4">
    <source>
        <dbReference type="EMBL" id="MBB6053037.1"/>
    </source>
</evidence>
<sequence>MKRAFTLIELLVVIAIIAILAAILFPVFGRAREQARKSVCLSNLKQLATAALMYSQDYDEVFPNASWIGPDAFPPNWYFGESSRTLLEPYVKNSAVFVCPSDTELAKLVVRGASQPFGLSYQFHGNPLGNGTNIIKKIYFGGGGKLMAERNNAVPLSHQVLPGQRTSLIEGTSQAEVSNPAENWLFADAWPSVHGGEMTSYFLGTRTYMLSLENTPFQRSCNLVYVDGHAKFSNVKAAAWDTDPY</sequence>
<proteinExistence type="predicted"/>
<dbReference type="Gene3D" id="3.30.700.10">
    <property type="entry name" value="Glycoprotein, Type 4 Pilin"/>
    <property type="match status" value="1"/>
</dbReference>
<dbReference type="PANTHER" id="PTHR30093">
    <property type="entry name" value="GENERAL SECRETION PATHWAY PROTEIN G"/>
    <property type="match status" value="1"/>
</dbReference>
<dbReference type="RefSeq" id="WP_184202939.1">
    <property type="nucleotide sequence ID" value="NZ_JACHGW010000005.1"/>
</dbReference>
<accession>A0A7W9SUF8</accession>
<dbReference type="Pfam" id="PF07596">
    <property type="entry name" value="SBP_bac_10"/>
    <property type="match status" value="1"/>
</dbReference>